<dbReference type="PANTHER" id="PTHR33055:SF13">
    <property type="entry name" value="TRANSPOSASE"/>
    <property type="match status" value="1"/>
</dbReference>
<dbReference type="NCBIfam" id="NF033542">
    <property type="entry name" value="transpos_IS110"/>
    <property type="match status" value="1"/>
</dbReference>
<gene>
    <name evidence="3" type="ORF">Lsai_0548</name>
</gene>
<dbReference type="RefSeq" id="WP_051544792.1">
    <property type="nucleotide sequence ID" value="NZ_CAAAJE010000037.1"/>
</dbReference>
<dbReference type="PATRIC" id="fig|28087.4.peg.586"/>
<dbReference type="PANTHER" id="PTHR33055">
    <property type="entry name" value="TRANSPOSASE FOR INSERTION SEQUENCE ELEMENT IS1111A"/>
    <property type="match status" value="1"/>
</dbReference>
<dbReference type="GO" id="GO:0004803">
    <property type="term" value="F:transposase activity"/>
    <property type="evidence" value="ECO:0007669"/>
    <property type="project" value="InterPro"/>
</dbReference>
<sequence>MSSFNKKSGMPIIHANAAGIDIGSKFHVVAVGNNLSKEPVRTFQSFTTELHEMAKWLQECKITSIAMESTGIYWIPAFEILESYGFEVFLVNAREAKNVPGRKTDVNDAQWIQRLHQYGLLRASFRPGKDIAVLRAYIRQRERLLEFKASHIQHMQKALMQMNLQLHHVVSDVTGVTGMKIIRAIIAGEYNPRKLASYRDTRCKESVEAIESALMGNYQEEHLFTLKQAVELFDYYSDKVSECDKRIEITLNLVQKKNESPTEPLPKAKHRTKQPNDLSFDVRAALYQVLGIDLTQIHGIGPSLALKLIAECGNDMSRWPTSKHFTSWLCLSSGNKISGGKVLSTKTRRSSSRAAAVLRLAATTLGRTSTALGAFYRRLSARTGKSKAITATARKIATLFYNTIRYGMKYTDPGANYYEERYQKRLLSNLSRKAAALGYTLQENPNPYVKGVS</sequence>
<reference evidence="3 4" key="1">
    <citation type="submission" date="2015-11" db="EMBL/GenBank/DDBJ databases">
        <title>Genomic analysis of 38 Legionella species identifies large and diverse effector repertoires.</title>
        <authorList>
            <person name="Burstein D."/>
            <person name="Amaro F."/>
            <person name="Zusman T."/>
            <person name="Lifshitz Z."/>
            <person name="Cohen O."/>
            <person name="Gilbert J.A."/>
            <person name="Pupko T."/>
            <person name="Shuman H.A."/>
            <person name="Segal G."/>
        </authorList>
    </citation>
    <scope>NUCLEOTIDE SEQUENCE [LARGE SCALE GENOMIC DNA]</scope>
    <source>
        <strain evidence="3 4">Mt.St.Helens-4</strain>
    </source>
</reference>
<dbReference type="eggNOG" id="COG3547">
    <property type="taxonomic scope" value="Bacteria"/>
</dbReference>
<organism evidence="3 4">
    <name type="scientific">Legionella sainthelensi</name>
    <dbReference type="NCBI Taxonomy" id="28087"/>
    <lineage>
        <taxon>Bacteria</taxon>
        <taxon>Pseudomonadati</taxon>
        <taxon>Pseudomonadota</taxon>
        <taxon>Gammaproteobacteria</taxon>
        <taxon>Legionellales</taxon>
        <taxon>Legionellaceae</taxon>
        <taxon>Legionella</taxon>
    </lineage>
</organism>
<dbReference type="GO" id="GO:0003677">
    <property type="term" value="F:DNA binding"/>
    <property type="evidence" value="ECO:0007669"/>
    <property type="project" value="InterPro"/>
</dbReference>
<comment type="caution">
    <text evidence="3">The sequence shown here is derived from an EMBL/GenBank/DDBJ whole genome shotgun (WGS) entry which is preliminary data.</text>
</comment>
<dbReference type="InterPro" id="IPR047650">
    <property type="entry name" value="Transpos_IS110"/>
</dbReference>
<evidence type="ECO:0000259" key="1">
    <source>
        <dbReference type="Pfam" id="PF01548"/>
    </source>
</evidence>
<accession>A0A0W0YRZ6</accession>
<dbReference type="InterPro" id="IPR002525">
    <property type="entry name" value="Transp_IS110-like_N"/>
</dbReference>
<dbReference type="AlphaFoldDB" id="A0A0W0YRZ6"/>
<dbReference type="EMBL" id="LNYV01000005">
    <property type="protein sequence ID" value="KTD59637.1"/>
    <property type="molecule type" value="Genomic_DNA"/>
</dbReference>
<dbReference type="Proteomes" id="UP000054621">
    <property type="component" value="Unassembled WGS sequence"/>
</dbReference>
<proteinExistence type="predicted"/>
<evidence type="ECO:0000313" key="4">
    <source>
        <dbReference type="Proteomes" id="UP000054621"/>
    </source>
</evidence>
<protein>
    <submittedName>
        <fullName evidence="3">Transposase, IS116/IS110/IS902</fullName>
    </submittedName>
</protein>
<dbReference type="GO" id="GO:0006313">
    <property type="term" value="P:DNA transposition"/>
    <property type="evidence" value="ECO:0007669"/>
    <property type="project" value="InterPro"/>
</dbReference>
<dbReference type="Pfam" id="PF02371">
    <property type="entry name" value="Transposase_20"/>
    <property type="match status" value="1"/>
</dbReference>
<evidence type="ECO:0000313" key="3">
    <source>
        <dbReference type="EMBL" id="KTD59637.1"/>
    </source>
</evidence>
<feature type="domain" description="Transposase IS110-like N-terminal" evidence="1">
    <location>
        <begin position="18"/>
        <end position="162"/>
    </location>
</feature>
<dbReference type="OrthoDB" id="9815354at2"/>
<feature type="domain" description="Transposase IS116/IS110/IS902 C-terminal" evidence="2">
    <location>
        <begin position="294"/>
        <end position="376"/>
    </location>
</feature>
<dbReference type="InterPro" id="IPR003346">
    <property type="entry name" value="Transposase_20"/>
</dbReference>
<dbReference type="STRING" id="28087.Lsai_0548"/>
<name>A0A0W0YRZ6_9GAMM</name>
<dbReference type="Pfam" id="PF01548">
    <property type="entry name" value="DEDD_Tnp_IS110"/>
    <property type="match status" value="1"/>
</dbReference>
<evidence type="ECO:0000259" key="2">
    <source>
        <dbReference type="Pfam" id="PF02371"/>
    </source>
</evidence>